<dbReference type="RefSeq" id="WP_130922960.1">
    <property type="nucleotide sequence ID" value="NZ_CP049835.1"/>
</dbReference>
<evidence type="ECO:0000313" key="3">
    <source>
        <dbReference type="Proteomes" id="UP000293583"/>
    </source>
</evidence>
<reference evidence="2 3" key="1">
    <citation type="submission" date="2019-02" db="EMBL/GenBank/DDBJ databases">
        <title>Genome of a new Bacteroidetes strain.</title>
        <authorList>
            <person name="Pitt A."/>
        </authorList>
    </citation>
    <scope>NUCLEOTIDE SEQUENCE [LARGE SCALE GENOMIC DNA]</scope>
    <source>
        <strain evidence="2 3">103A-SOEBACH</strain>
    </source>
</reference>
<name>A0A4Q9BE97_9BACT</name>
<sequence>MLETFLIRYALNLLFTFIVVRFIYYPKYRNNDFVFTFFLFNTILFVLCYLLAEADLKFGFAFGLFALFSMFRYRTVTVPIGEMGYFFLVVTLGIINSLASLVNIEMLLVANSVLVAMTFLLGRTLQLTHENFQTLNYENLGLIKPAERAGLLQDLTERTGYPIHKVQVVKVDYQRGIAQLRVYYFSKENESGPLDLDA</sequence>
<feature type="transmembrane region" description="Helical" evidence="1">
    <location>
        <begin position="6"/>
        <end position="24"/>
    </location>
</feature>
<dbReference type="OrthoDB" id="154078at2"/>
<evidence type="ECO:0000313" key="2">
    <source>
        <dbReference type="EMBL" id="TBH74510.1"/>
    </source>
</evidence>
<comment type="caution">
    <text evidence="2">The sequence shown here is derived from an EMBL/GenBank/DDBJ whole genome shotgun (WGS) entry which is preliminary data.</text>
</comment>
<keyword evidence="1" id="KW-0812">Transmembrane</keyword>
<accession>A0A4Q9BE97</accession>
<protein>
    <submittedName>
        <fullName evidence="2">DUF4956 domain-containing protein</fullName>
    </submittedName>
</protein>
<dbReference type="Pfam" id="PF16316">
    <property type="entry name" value="DUF4956"/>
    <property type="match status" value="1"/>
</dbReference>
<feature type="transmembrane region" description="Helical" evidence="1">
    <location>
        <begin position="58"/>
        <end position="73"/>
    </location>
</feature>
<evidence type="ECO:0000256" key="1">
    <source>
        <dbReference type="SAM" id="Phobius"/>
    </source>
</evidence>
<dbReference type="AlphaFoldDB" id="A0A4Q9BE97"/>
<feature type="transmembrane region" description="Helical" evidence="1">
    <location>
        <begin position="33"/>
        <end position="52"/>
    </location>
</feature>
<dbReference type="EMBL" id="SEWY01000002">
    <property type="protein sequence ID" value="TBH74510.1"/>
    <property type="molecule type" value="Genomic_DNA"/>
</dbReference>
<organism evidence="2 3">
    <name type="scientific">Aquirufa antheringensis</name>
    <dbReference type="NCBI Taxonomy" id="2516559"/>
    <lineage>
        <taxon>Bacteria</taxon>
        <taxon>Pseudomonadati</taxon>
        <taxon>Bacteroidota</taxon>
        <taxon>Cytophagia</taxon>
        <taxon>Cytophagales</taxon>
        <taxon>Flectobacillaceae</taxon>
        <taxon>Aquirufa</taxon>
    </lineage>
</organism>
<keyword evidence="3" id="KW-1185">Reference proteome</keyword>
<dbReference type="Proteomes" id="UP000293583">
    <property type="component" value="Unassembled WGS sequence"/>
</dbReference>
<keyword evidence="1" id="KW-1133">Transmembrane helix</keyword>
<gene>
    <name evidence="2" type="ORF">EWU20_05040</name>
</gene>
<dbReference type="InterPro" id="IPR032531">
    <property type="entry name" value="DUF4956"/>
</dbReference>
<proteinExistence type="predicted"/>
<keyword evidence="1" id="KW-0472">Membrane</keyword>
<feature type="transmembrane region" description="Helical" evidence="1">
    <location>
        <begin position="85"/>
        <end position="102"/>
    </location>
</feature>